<evidence type="ECO:0000256" key="6">
    <source>
        <dbReference type="ARBA" id="ARBA00022989"/>
    </source>
</evidence>
<evidence type="ECO:0000256" key="5">
    <source>
        <dbReference type="ARBA" id="ARBA00022692"/>
    </source>
</evidence>
<evidence type="ECO:0000256" key="1">
    <source>
        <dbReference type="ARBA" id="ARBA00004651"/>
    </source>
</evidence>
<comment type="caution">
    <text evidence="10">The sequence shown here is derived from an EMBL/GenBank/DDBJ whole genome shotgun (WGS) entry which is preliminary data.</text>
</comment>
<keyword evidence="7 8" id="KW-0472">Membrane</keyword>
<evidence type="ECO:0000259" key="9">
    <source>
        <dbReference type="PROSITE" id="PS51012"/>
    </source>
</evidence>
<proteinExistence type="inferred from homology"/>
<dbReference type="OrthoDB" id="1952952at2"/>
<dbReference type="Gene3D" id="3.40.1710.10">
    <property type="entry name" value="abc type-2 transporter like domain"/>
    <property type="match status" value="1"/>
</dbReference>
<keyword evidence="4" id="KW-1003">Cell membrane</keyword>
<protein>
    <submittedName>
        <fullName evidence="10">ABC-type multidrug transport system permease subunit</fullName>
    </submittedName>
</protein>
<evidence type="ECO:0000256" key="8">
    <source>
        <dbReference type="SAM" id="Phobius"/>
    </source>
</evidence>
<dbReference type="InterPro" id="IPR047817">
    <property type="entry name" value="ABC2_TM_bact-type"/>
</dbReference>
<dbReference type="RefSeq" id="WP_132848917.1">
    <property type="nucleotide sequence ID" value="NZ_CP058648.1"/>
</dbReference>
<feature type="transmembrane region" description="Helical" evidence="8">
    <location>
        <begin position="383"/>
        <end position="403"/>
    </location>
</feature>
<feature type="transmembrane region" description="Helical" evidence="8">
    <location>
        <begin position="293"/>
        <end position="318"/>
    </location>
</feature>
<keyword evidence="5 8" id="KW-0812">Transmembrane</keyword>
<keyword evidence="3" id="KW-0813">Transport</keyword>
<evidence type="ECO:0000313" key="11">
    <source>
        <dbReference type="Proteomes" id="UP000295504"/>
    </source>
</evidence>
<sequence>MHQILLIAMKDMKRDGLRAYKKLLLVTFASLITIVSISNGLSFLFKEGLFINKANVVVVNEDAHPLSNLLLHQVSEDQNIKNILDILVLQNVEEAEKTVENNNAMAAIIIPKGFINSLEVGRNYPVQLITNSASPVQSKVIESLLNSYMKSVSAGQSAVNAVWDYYGMTDMSYEEKSKKIDSVINDITFRVYLARSNVLNKETILSINNISSMEFYLFSVLVLLTMFIAITGGKEVIYERNNLVFKRLRLGGVSGFKYLLGKYIYLFCKILIQSSFILIITLFILNTNINKEFLLLILLFVLVNCSVISLGLFASLYIGSEDKYVTMGNSFILIMAIIGGSFIPTIYLPDNITILSRYTPNYWALNGFIGIFTNNQKDVHTSLMVLALVTIMFFIASITTLTYKERCGKS</sequence>
<keyword evidence="6 8" id="KW-1133">Transmembrane helix</keyword>
<dbReference type="Proteomes" id="UP000295504">
    <property type="component" value="Unassembled WGS sequence"/>
</dbReference>
<evidence type="ECO:0000313" key="10">
    <source>
        <dbReference type="EMBL" id="TCQ01486.1"/>
    </source>
</evidence>
<evidence type="ECO:0000256" key="4">
    <source>
        <dbReference type="ARBA" id="ARBA00022475"/>
    </source>
</evidence>
<dbReference type="AlphaFoldDB" id="A0A4R2TFP3"/>
<dbReference type="GO" id="GO:0140359">
    <property type="term" value="F:ABC-type transporter activity"/>
    <property type="evidence" value="ECO:0007669"/>
    <property type="project" value="InterPro"/>
</dbReference>
<name>A0A4R2TFP3_9FIRM</name>
<gene>
    <name evidence="10" type="ORF">EDD79_10275</name>
</gene>
<dbReference type="InterPro" id="IPR051449">
    <property type="entry name" value="ABC-2_transporter_component"/>
</dbReference>
<feature type="domain" description="ABC transmembrane type-2" evidence="9">
    <location>
        <begin position="177"/>
        <end position="404"/>
    </location>
</feature>
<feature type="transmembrane region" description="Helical" evidence="8">
    <location>
        <begin position="330"/>
        <end position="348"/>
    </location>
</feature>
<dbReference type="GO" id="GO:0005886">
    <property type="term" value="C:plasma membrane"/>
    <property type="evidence" value="ECO:0007669"/>
    <property type="project" value="UniProtKB-SubCell"/>
</dbReference>
<keyword evidence="11" id="KW-1185">Reference proteome</keyword>
<dbReference type="EMBL" id="SLYC01000027">
    <property type="protein sequence ID" value="TCQ01486.1"/>
    <property type="molecule type" value="Genomic_DNA"/>
</dbReference>
<dbReference type="InterPro" id="IPR013525">
    <property type="entry name" value="ABC2_TM"/>
</dbReference>
<reference evidence="10 11" key="1">
    <citation type="submission" date="2019-03" db="EMBL/GenBank/DDBJ databases">
        <title>Genomic Encyclopedia of Type Strains, Phase IV (KMG-IV): sequencing the most valuable type-strain genomes for metagenomic binning, comparative biology and taxonomic classification.</title>
        <authorList>
            <person name="Goeker M."/>
        </authorList>
    </citation>
    <scope>NUCLEOTIDE SEQUENCE [LARGE SCALE GENOMIC DNA]</scope>
    <source>
        <strain evidence="10 11">DSM 100013</strain>
    </source>
</reference>
<feature type="transmembrane region" description="Helical" evidence="8">
    <location>
        <begin position="215"/>
        <end position="237"/>
    </location>
</feature>
<evidence type="ECO:0000256" key="2">
    <source>
        <dbReference type="ARBA" id="ARBA00007783"/>
    </source>
</evidence>
<feature type="transmembrane region" description="Helical" evidence="8">
    <location>
        <begin position="263"/>
        <end position="287"/>
    </location>
</feature>
<dbReference type="PANTHER" id="PTHR30294">
    <property type="entry name" value="MEMBRANE COMPONENT OF ABC TRANSPORTER YHHJ-RELATED"/>
    <property type="match status" value="1"/>
</dbReference>
<dbReference type="PROSITE" id="PS51012">
    <property type="entry name" value="ABC_TM2"/>
    <property type="match status" value="1"/>
</dbReference>
<comment type="subcellular location">
    <subcellularLocation>
        <location evidence="1">Cell membrane</location>
        <topology evidence="1">Multi-pass membrane protein</topology>
    </subcellularLocation>
</comment>
<organism evidence="10 11">
    <name type="scientific">Serpentinicella alkaliphila</name>
    <dbReference type="NCBI Taxonomy" id="1734049"/>
    <lineage>
        <taxon>Bacteria</taxon>
        <taxon>Bacillati</taxon>
        <taxon>Bacillota</taxon>
        <taxon>Clostridia</taxon>
        <taxon>Peptostreptococcales</taxon>
        <taxon>Natronincolaceae</taxon>
        <taxon>Serpentinicella</taxon>
    </lineage>
</organism>
<comment type="similarity">
    <text evidence="2">Belongs to the ABC-2 integral membrane protein family.</text>
</comment>
<dbReference type="Pfam" id="PF12698">
    <property type="entry name" value="ABC2_membrane_3"/>
    <property type="match status" value="1"/>
</dbReference>
<evidence type="ECO:0000256" key="7">
    <source>
        <dbReference type="ARBA" id="ARBA00023136"/>
    </source>
</evidence>
<dbReference type="PANTHER" id="PTHR30294:SF29">
    <property type="entry name" value="MULTIDRUG ABC TRANSPORTER PERMEASE YBHS-RELATED"/>
    <property type="match status" value="1"/>
</dbReference>
<evidence type="ECO:0000256" key="3">
    <source>
        <dbReference type="ARBA" id="ARBA00022448"/>
    </source>
</evidence>
<accession>A0A4R2TFP3</accession>